<keyword evidence="2" id="KW-1185">Reference proteome</keyword>
<dbReference type="EMBL" id="JARNBH010000019">
    <property type="protein sequence ID" value="MEC0275361.1"/>
    <property type="molecule type" value="Genomic_DNA"/>
</dbReference>
<sequence>MRKLKIGAAYKAAGYGITIDLENNKDVGYMLNSKDDLNFKVERRNSVVYLRS</sequence>
<comment type="caution">
    <text evidence="1">The sequence shown here is derived from an EMBL/GenBank/DDBJ whole genome shotgun (WGS) entry which is preliminary data.</text>
</comment>
<dbReference type="AlphaFoldDB" id="A0AAW9NE48"/>
<protein>
    <submittedName>
        <fullName evidence="1">Uncharacterized protein</fullName>
    </submittedName>
</protein>
<organism evidence="1 2">
    <name type="scientific">Peribacillus castrilensis</name>
    <dbReference type="NCBI Taxonomy" id="2897690"/>
    <lineage>
        <taxon>Bacteria</taxon>
        <taxon>Bacillati</taxon>
        <taxon>Bacillota</taxon>
        <taxon>Bacilli</taxon>
        <taxon>Bacillales</taxon>
        <taxon>Bacillaceae</taxon>
        <taxon>Peribacillus</taxon>
    </lineage>
</organism>
<name>A0AAW9NE48_9BACI</name>
<reference evidence="1 2" key="1">
    <citation type="submission" date="2023-03" db="EMBL/GenBank/DDBJ databases">
        <title>Bacillus Genome Sequencing.</title>
        <authorList>
            <person name="Dunlap C."/>
        </authorList>
    </citation>
    <scope>NUCLEOTIDE SEQUENCE [LARGE SCALE GENOMIC DNA]</scope>
    <source>
        <strain evidence="1 2">B-41290</strain>
    </source>
</reference>
<evidence type="ECO:0000313" key="2">
    <source>
        <dbReference type="Proteomes" id="UP001307168"/>
    </source>
</evidence>
<gene>
    <name evidence="1" type="ORF">P4706_20135</name>
</gene>
<dbReference type="Proteomes" id="UP001307168">
    <property type="component" value="Unassembled WGS sequence"/>
</dbReference>
<dbReference type="RefSeq" id="WP_367407547.1">
    <property type="nucleotide sequence ID" value="NZ_JARNBH010000019.1"/>
</dbReference>
<proteinExistence type="predicted"/>
<accession>A0AAW9NE48</accession>
<evidence type="ECO:0000313" key="1">
    <source>
        <dbReference type="EMBL" id="MEC0275361.1"/>
    </source>
</evidence>